<name>A0A0M5J3S0_DROBS</name>
<proteinExistence type="predicted"/>
<reference evidence="1 2" key="1">
    <citation type="submission" date="2015-08" db="EMBL/GenBank/DDBJ databases">
        <title>Ancestral chromatin configuration constrains chromatin evolution on differentiating sex chromosomes in Drosophila.</title>
        <authorList>
            <person name="Zhou Q."/>
            <person name="Bachtrog D."/>
        </authorList>
    </citation>
    <scope>NUCLEOTIDE SEQUENCE [LARGE SCALE GENOMIC DNA]</scope>
    <source>
        <tissue evidence="1">Whole larvae</tissue>
    </source>
</reference>
<dbReference type="STRING" id="30019.A0A0M5J3S0"/>
<keyword evidence="2" id="KW-1185">Reference proteome</keyword>
<protein>
    <submittedName>
        <fullName evidence="1">Ntc</fullName>
    </submittedName>
</protein>
<dbReference type="EMBL" id="CP012525">
    <property type="protein sequence ID" value="ALC43898.1"/>
    <property type="molecule type" value="Genomic_DNA"/>
</dbReference>
<dbReference type="OMA" id="KMPAAEW"/>
<sequence>MLEPLALEYATSSAVPQHLRQLLEQHAKGKTSSVELLVMLIYCVALESGFVANETFDQKRHLLKPVPAVGCFHICNVRLLSQQPLLFTKEFEDTVHRLQLRTLVHLGSDEAAAVATLQSRLMAVVLGDLLMVTLSPVPPSKEPGFSVCLSIGRYVLNVQLEPVEQRFRRLDELCLQLRQKLFQPMRAQQLLSLKLQMHPTLLGLPEELYDEIFRHLNSNQLNIVANVNWQLCTTSKQFKDRRRQTKL</sequence>
<dbReference type="Proteomes" id="UP000494163">
    <property type="component" value="Chromosome 3L"/>
</dbReference>
<organism evidence="1 2">
    <name type="scientific">Drosophila busckii</name>
    <name type="common">Fruit fly</name>
    <dbReference type="NCBI Taxonomy" id="30019"/>
    <lineage>
        <taxon>Eukaryota</taxon>
        <taxon>Metazoa</taxon>
        <taxon>Ecdysozoa</taxon>
        <taxon>Arthropoda</taxon>
        <taxon>Hexapoda</taxon>
        <taxon>Insecta</taxon>
        <taxon>Pterygota</taxon>
        <taxon>Neoptera</taxon>
        <taxon>Endopterygota</taxon>
        <taxon>Diptera</taxon>
        <taxon>Brachycera</taxon>
        <taxon>Muscomorpha</taxon>
        <taxon>Ephydroidea</taxon>
        <taxon>Drosophilidae</taxon>
        <taxon>Drosophila</taxon>
    </lineage>
</organism>
<gene>
    <name evidence="1" type="ORF">Dbus_chr3Lg1064</name>
</gene>
<evidence type="ECO:0000313" key="1">
    <source>
        <dbReference type="EMBL" id="ALC43898.1"/>
    </source>
</evidence>
<dbReference type="Gene3D" id="3.40.1000.30">
    <property type="match status" value="1"/>
</dbReference>
<evidence type="ECO:0000313" key="2">
    <source>
        <dbReference type="Proteomes" id="UP000494163"/>
    </source>
</evidence>
<dbReference type="AlphaFoldDB" id="A0A0M5J3S0"/>
<accession>A0A0M5J3S0</accession>